<dbReference type="EMBL" id="GL732523">
    <property type="protein sequence ID" value="EFX90403.1"/>
    <property type="molecule type" value="Genomic_DNA"/>
</dbReference>
<feature type="coiled-coil region" evidence="5">
    <location>
        <begin position="640"/>
        <end position="670"/>
    </location>
</feature>
<feature type="coiled-coil region" evidence="5">
    <location>
        <begin position="179"/>
        <end position="327"/>
    </location>
</feature>
<dbReference type="KEGG" id="dpx:DAPPUDRAFT_219999"/>
<dbReference type="GO" id="GO:0005737">
    <property type="term" value="C:cytoplasm"/>
    <property type="evidence" value="ECO:0007669"/>
    <property type="project" value="UniProtKB-SubCell"/>
</dbReference>
<protein>
    <recommendedName>
        <fullName evidence="7">GRIP domain-containing protein</fullName>
    </recommendedName>
</protein>
<proteinExistence type="predicted"/>
<feature type="coiled-coil region" evidence="5">
    <location>
        <begin position="413"/>
        <end position="486"/>
    </location>
</feature>
<dbReference type="Proteomes" id="UP000000305">
    <property type="component" value="Unassembled WGS sequence"/>
</dbReference>
<keyword evidence="9" id="KW-1185">Reference proteome</keyword>
<keyword evidence="2" id="KW-0963">Cytoplasm</keyword>
<dbReference type="STRING" id="6669.E9FRY7"/>
<feature type="domain" description="GRIP" evidence="7">
    <location>
        <begin position="673"/>
        <end position="720"/>
    </location>
</feature>
<evidence type="ECO:0000259" key="7">
    <source>
        <dbReference type="SMART" id="SM00755"/>
    </source>
</evidence>
<dbReference type="OMA" id="QLRNDQM"/>
<keyword evidence="3" id="KW-0597">Phosphoprotein</keyword>
<evidence type="ECO:0000256" key="2">
    <source>
        <dbReference type="ARBA" id="ARBA00022490"/>
    </source>
</evidence>
<keyword evidence="4 5" id="KW-0175">Coiled coil</keyword>
<organism evidence="8 9">
    <name type="scientific">Daphnia pulex</name>
    <name type="common">Water flea</name>
    <dbReference type="NCBI Taxonomy" id="6669"/>
    <lineage>
        <taxon>Eukaryota</taxon>
        <taxon>Metazoa</taxon>
        <taxon>Ecdysozoa</taxon>
        <taxon>Arthropoda</taxon>
        <taxon>Crustacea</taxon>
        <taxon>Branchiopoda</taxon>
        <taxon>Diplostraca</taxon>
        <taxon>Cladocera</taxon>
        <taxon>Anomopoda</taxon>
        <taxon>Daphniidae</taxon>
        <taxon>Daphnia</taxon>
    </lineage>
</organism>
<evidence type="ECO:0000256" key="3">
    <source>
        <dbReference type="ARBA" id="ARBA00022553"/>
    </source>
</evidence>
<dbReference type="PANTHER" id="PTHR18902:SF25">
    <property type="entry name" value="GRIP AND COILED-COIL DOMAIN-CONTAINING PROTEIN 2"/>
    <property type="match status" value="1"/>
</dbReference>
<dbReference type="OrthoDB" id="1926336at2759"/>
<dbReference type="FunCoup" id="E9FRY7">
    <property type="interactions" value="127"/>
</dbReference>
<dbReference type="HOGENOM" id="CLU_365736_0_0_1"/>
<dbReference type="AlphaFoldDB" id="E9FRY7"/>
<dbReference type="Gene3D" id="1.10.220.60">
    <property type="entry name" value="GRIP domain"/>
    <property type="match status" value="1"/>
</dbReference>
<evidence type="ECO:0000256" key="4">
    <source>
        <dbReference type="ARBA" id="ARBA00023054"/>
    </source>
</evidence>
<dbReference type="PANTHER" id="PTHR18902">
    <property type="entry name" value="NUCLEAR MITOTIC APPARATUS PROTEIN 1-RELATED"/>
    <property type="match status" value="1"/>
</dbReference>
<accession>E9FRY7</accession>
<evidence type="ECO:0000256" key="1">
    <source>
        <dbReference type="ARBA" id="ARBA00004496"/>
    </source>
</evidence>
<evidence type="ECO:0000256" key="5">
    <source>
        <dbReference type="SAM" id="Coils"/>
    </source>
</evidence>
<dbReference type="InterPro" id="IPR000237">
    <property type="entry name" value="GRIP_dom"/>
</dbReference>
<reference evidence="8 9" key="1">
    <citation type="journal article" date="2011" name="Science">
        <title>The ecoresponsive genome of Daphnia pulex.</title>
        <authorList>
            <person name="Colbourne J.K."/>
            <person name="Pfrender M.E."/>
            <person name="Gilbert D."/>
            <person name="Thomas W.K."/>
            <person name="Tucker A."/>
            <person name="Oakley T.H."/>
            <person name="Tokishita S."/>
            <person name="Aerts A."/>
            <person name="Arnold G.J."/>
            <person name="Basu M.K."/>
            <person name="Bauer D.J."/>
            <person name="Caceres C.E."/>
            <person name="Carmel L."/>
            <person name="Casola C."/>
            <person name="Choi J.H."/>
            <person name="Detter J.C."/>
            <person name="Dong Q."/>
            <person name="Dusheyko S."/>
            <person name="Eads B.D."/>
            <person name="Frohlich T."/>
            <person name="Geiler-Samerotte K.A."/>
            <person name="Gerlach D."/>
            <person name="Hatcher P."/>
            <person name="Jogdeo S."/>
            <person name="Krijgsveld J."/>
            <person name="Kriventseva E.V."/>
            <person name="Kultz D."/>
            <person name="Laforsch C."/>
            <person name="Lindquist E."/>
            <person name="Lopez J."/>
            <person name="Manak J.R."/>
            <person name="Muller J."/>
            <person name="Pangilinan J."/>
            <person name="Patwardhan R.P."/>
            <person name="Pitluck S."/>
            <person name="Pritham E.J."/>
            <person name="Rechtsteiner A."/>
            <person name="Rho M."/>
            <person name="Rogozin I.B."/>
            <person name="Sakarya O."/>
            <person name="Salamov A."/>
            <person name="Schaack S."/>
            <person name="Shapiro H."/>
            <person name="Shiga Y."/>
            <person name="Skalitzky C."/>
            <person name="Smith Z."/>
            <person name="Souvorov A."/>
            <person name="Sung W."/>
            <person name="Tang Z."/>
            <person name="Tsuchiya D."/>
            <person name="Tu H."/>
            <person name="Vos H."/>
            <person name="Wang M."/>
            <person name="Wolf Y.I."/>
            <person name="Yamagata H."/>
            <person name="Yamada T."/>
            <person name="Ye Y."/>
            <person name="Shaw J.R."/>
            <person name="Andrews J."/>
            <person name="Crease T.J."/>
            <person name="Tang H."/>
            <person name="Lucas S.M."/>
            <person name="Robertson H.M."/>
            <person name="Bork P."/>
            <person name="Koonin E.V."/>
            <person name="Zdobnov E.M."/>
            <person name="Grigoriev I.V."/>
            <person name="Lynch M."/>
            <person name="Boore J.L."/>
        </authorList>
    </citation>
    <scope>NUCLEOTIDE SEQUENCE [LARGE SCALE GENOMIC DNA]</scope>
</reference>
<dbReference type="InterPro" id="IPR051841">
    <property type="entry name" value="MT-Golgi_org_protein"/>
</dbReference>
<evidence type="ECO:0000256" key="6">
    <source>
        <dbReference type="SAM" id="MobiDB-lite"/>
    </source>
</evidence>
<dbReference type="eggNOG" id="KOG0864">
    <property type="taxonomic scope" value="Eukaryota"/>
</dbReference>
<sequence length="763" mass="87330">MEESFEKTNNVNKKLPLEELDRDELLKRCKSYLALAQRAKQARDEVQQRETSLLDKISTLESQIIQLGIQEKTCSNNEEEHLESIEDLSLTSNVSDLVLQLKLKDEETNLLLSKSEAMQAQLKTLEENYEQQKDGFVEELNKMNDVLKQRGEAITRLEYKCQTNEKEFKAKTETFLQLVAERERKIEQLESESSRFETQSEVMSTSTVSKVEEIHRMKDVEDSLEDRYNKLKMLAVKMKRKIAEQNTQLQEKDNQLTLLKAEDKKTHIRNNSLNLQMNLDAVQLELDSIQNELQQQRTEIRHVTAKAESKENEVDNLKLQLSTVNAELHKLQTGSSLLIETLRKHVAALEEATAAEKMAKDSLQSELSELRAEYENYKIRATSVLKKQKTEAQPSATSSKEAADDFNTDQVEREMLQRVVEALKGKIAELESQLAHSQSEVSNFRVERERTAATQSSIVEAMQNRLERAESEMEVIKREHQAQISRLQGDNQLLASLHREQIDGIKLRHAQEILELQNNLDEVGLESARLQKIISSYQAQRTVSPLTKAGDLRRDEAFMIERERGEGSEDGSVTRRSTQREDSDNDARKPIPLELLLNSQLASEETVVFQTERPETISFEQYSESLALVEKRCNHLSALLAESEANEARLSQLADALKEEIRRSERSEERQKHIENLEYLKNVVLKFVTLPRGEERSRLVPVLTTLLRLSPVEVQEYQCAMKTELETNHALLSLLSSKMALKADIVHGVSVKLSMCMSKSSAG</sequence>
<feature type="coiled-coil region" evidence="5">
    <location>
        <begin position="353"/>
        <end position="387"/>
    </location>
</feature>
<gene>
    <name evidence="8" type="ORF">DAPPUDRAFT_219999</name>
</gene>
<evidence type="ECO:0000313" key="8">
    <source>
        <dbReference type="EMBL" id="EFX90403.1"/>
    </source>
</evidence>
<feature type="region of interest" description="Disordered" evidence="6">
    <location>
        <begin position="560"/>
        <end position="590"/>
    </location>
</feature>
<dbReference type="InParanoid" id="E9FRY7"/>
<evidence type="ECO:0000313" key="9">
    <source>
        <dbReference type="Proteomes" id="UP000000305"/>
    </source>
</evidence>
<name>E9FRY7_DAPPU</name>
<comment type="subcellular location">
    <subcellularLocation>
        <location evidence="1">Cytoplasm</location>
    </subcellularLocation>
</comment>
<dbReference type="Pfam" id="PF01465">
    <property type="entry name" value="GRIP"/>
    <property type="match status" value="1"/>
</dbReference>
<dbReference type="SMART" id="SM00755">
    <property type="entry name" value="Grip"/>
    <property type="match status" value="1"/>
</dbReference>
<feature type="compositionally biased region" description="Basic and acidic residues" evidence="6">
    <location>
        <begin position="578"/>
        <end position="590"/>
    </location>
</feature>